<dbReference type="SUPFAM" id="SSF48008">
    <property type="entry name" value="GntR ligand-binding domain-like"/>
    <property type="match status" value="1"/>
</dbReference>
<dbReference type="EMBL" id="BAAANF010000012">
    <property type="protein sequence ID" value="GAA1687497.1"/>
    <property type="molecule type" value="Genomic_DNA"/>
</dbReference>
<name>A0ABP4TG57_9ACTN</name>
<dbReference type="InterPro" id="IPR000524">
    <property type="entry name" value="Tscrpt_reg_HTH_GntR"/>
</dbReference>
<dbReference type="Gene3D" id="1.20.120.530">
    <property type="entry name" value="GntR ligand-binding domain-like"/>
    <property type="match status" value="1"/>
</dbReference>
<dbReference type="PANTHER" id="PTHR43537">
    <property type="entry name" value="TRANSCRIPTIONAL REGULATOR, GNTR FAMILY"/>
    <property type="match status" value="1"/>
</dbReference>
<dbReference type="InterPro" id="IPR036388">
    <property type="entry name" value="WH-like_DNA-bd_sf"/>
</dbReference>
<keyword evidence="1" id="KW-0805">Transcription regulation</keyword>
<feature type="region of interest" description="Disordered" evidence="4">
    <location>
        <begin position="231"/>
        <end position="259"/>
    </location>
</feature>
<keyword evidence="3" id="KW-0804">Transcription</keyword>
<gene>
    <name evidence="6" type="ORF">GCM10009745_35350</name>
</gene>
<feature type="domain" description="HTH gntR-type" evidence="5">
    <location>
        <begin position="10"/>
        <end position="78"/>
    </location>
</feature>
<dbReference type="Pfam" id="PF00392">
    <property type="entry name" value="GntR"/>
    <property type="match status" value="1"/>
</dbReference>
<dbReference type="Gene3D" id="1.10.10.10">
    <property type="entry name" value="Winged helix-like DNA-binding domain superfamily/Winged helix DNA-binding domain"/>
    <property type="match status" value="1"/>
</dbReference>
<dbReference type="PROSITE" id="PS50949">
    <property type="entry name" value="HTH_GNTR"/>
    <property type="match status" value="1"/>
</dbReference>
<keyword evidence="2" id="KW-0238">DNA-binding</keyword>
<dbReference type="InterPro" id="IPR011711">
    <property type="entry name" value="GntR_C"/>
</dbReference>
<dbReference type="CDD" id="cd07377">
    <property type="entry name" value="WHTH_GntR"/>
    <property type="match status" value="1"/>
</dbReference>
<accession>A0ABP4TG57</accession>
<dbReference type="Pfam" id="PF07729">
    <property type="entry name" value="FCD"/>
    <property type="match status" value="1"/>
</dbReference>
<evidence type="ECO:0000313" key="6">
    <source>
        <dbReference type="EMBL" id="GAA1687497.1"/>
    </source>
</evidence>
<sequence length="259" mass="27213">MTYSASEAPPSLSDRLTESILGIIRDGGLGPGDAIPSARELAKRFAITTPTVREALRKLEATGAVEFRHGSGTYVGPTINHVVLANPHRPPITKDSVLQLISARLVLEPAIAAQSAIARQPENLERLEAAVTNALVPPGGPSFALNFHIELAAASGNPLLQEVLASLLKVRVREQQQIRSLYDNRAQDHEEHVAILEAVRAGDPAHAERLTREHLDNIRVAVQAAAAMDSPAADSAPAGSSTPAALDATPTAGGSDAAR</sequence>
<dbReference type="PRINTS" id="PR00035">
    <property type="entry name" value="HTHGNTR"/>
</dbReference>
<dbReference type="SMART" id="SM00345">
    <property type="entry name" value="HTH_GNTR"/>
    <property type="match status" value="1"/>
</dbReference>
<evidence type="ECO:0000256" key="3">
    <source>
        <dbReference type="ARBA" id="ARBA00023163"/>
    </source>
</evidence>
<evidence type="ECO:0000256" key="1">
    <source>
        <dbReference type="ARBA" id="ARBA00023015"/>
    </source>
</evidence>
<comment type="caution">
    <text evidence="6">The sequence shown here is derived from an EMBL/GenBank/DDBJ whole genome shotgun (WGS) entry which is preliminary data.</text>
</comment>
<dbReference type="Proteomes" id="UP001500280">
    <property type="component" value="Unassembled WGS sequence"/>
</dbReference>
<dbReference type="PANTHER" id="PTHR43537:SF5">
    <property type="entry name" value="UXU OPERON TRANSCRIPTIONAL REGULATOR"/>
    <property type="match status" value="1"/>
</dbReference>
<evidence type="ECO:0000313" key="7">
    <source>
        <dbReference type="Proteomes" id="UP001500280"/>
    </source>
</evidence>
<feature type="compositionally biased region" description="Low complexity" evidence="4">
    <location>
        <begin position="231"/>
        <end position="245"/>
    </location>
</feature>
<evidence type="ECO:0000256" key="4">
    <source>
        <dbReference type="SAM" id="MobiDB-lite"/>
    </source>
</evidence>
<dbReference type="InterPro" id="IPR036390">
    <property type="entry name" value="WH_DNA-bd_sf"/>
</dbReference>
<proteinExistence type="predicted"/>
<reference evidence="7" key="1">
    <citation type="journal article" date="2019" name="Int. J. Syst. Evol. Microbiol.">
        <title>The Global Catalogue of Microorganisms (GCM) 10K type strain sequencing project: providing services to taxonomists for standard genome sequencing and annotation.</title>
        <authorList>
            <consortium name="The Broad Institute Genomics Platform"/>
            <consortium name="The Broad Institute Genome Sequencing Center for Infectious Disease"/>
            <person name="Wu L."/>
            <person name="Ma J."/>
        </authorList>
    </citation>
    <scope>NUCLEOTIDE SEQUENCE [LARGE SCALE GENOMIC DNA]</scope>
    <source>
        <strain evidence="7">JCM 14307</strain>
    </source>
</reference>
<organism evidence="6 7">
    <name type="scientific">Kribbella yunnanensis</name>
    <dbReference type="NCBI Taxonomy" id="190194"/>
    <lineage>
        <taxon>Bacteria</taxon>
        <taxon>Bacillati</taxon>
        <taxon>Actinomycetota</taxon>
        <taxon>Actinomycetes</taxon>
        <taxon>Propionibacteriales</taxon>
        <taxon>Kribbellaceae</taxon>
        <taxon>Kribbella</taxon>
    </lineage>
</organism>
<dbReference type="SMART" id="SM00895">
    <property type="entry name" value="FCD"/>
    <property type="match status" value="1"/>
</dbReference>
<protein>
    <submittedName>
        <fullName evidence="6">FadR/GntR family transcriptional regulator</fullName>
    </submittedName>
</protein>
<dbReference type="SUPFAM" id="SSF46785">
    <property type="entry name" value="Winged helix' DNA-binding domain"/>
    <property type="match status" value="1"/>
</dbReference>
<evidence type="ECO:0000259" key="5">
    <source>
        <dbReference type="PROSITE" id="PS50949"/>
    </source>
</evidence>
<dbReference type="InterPro" id="IPR008920">
    <property type="entry name" value="TF_FadR/GntR_C"/>
</dbReference>
<keyword evidence="7" id="KW-1185">Reference proteome</keyword>
<dbReference type="RefSeq" id="WP_344152529.1">
    <property type="nucleotide sequence ID" value="NZ_BAAANF010000012.1"/>
</dbReference>
<evidence type="ECO:0000256" key="2">
    <source>
        <dbReference type="ARBA" id="ARBA00023125"/>
    </source>
</evidence>